<feature type="region of interest" description="Disordered" evidence="1">
    <location>
        <begin position="152"/>
        <end position="179"/>
    </location>
</feature>
<comment type="caution">
    <text evidence="2">The sequence shown here is derived from an EMBL/GenBank/DDBJ whole genome shotgun (WGS) entry which is preliminary data.</text>
</comment>
<dbReference type="Proteomes" id="UP000298663">
    <property type="component" value="Unassembled WGS sequence"/>
</dbReference>
<dbReference type="AlphaFoldDB" id="A0A4U5MLD8"/>
<dbReference type="EMBL" id="AZBU02000007">
    <property type="protein sequence ID" value="TKR70257.1"/>
    <property type="molecule type" value="Genomic_DNA"/>
</dbReference>
<reference evidence="2 3" key="2">
    <citation type="journal article" date="2019" name="G3 (Bethesda)">
        <title>Hybrid Assembly of the Genome of the Entomopathogenic Nematode Steinernema carpocapsae Identifies the X-Chromosome.</title>
        <authorList>
            <person name="Serra L."/>
            <person name="Macchietto M."/>
            <person name="Macias-Munoz A."/>
            <person name="McGill C.J."/>
            <person name="Rodriguez I.M."/>
            <person name="Rodriguez B."/>
            <person name="Murad R."/>
            <person name="Mortazavi A."/>
        </authorList>
    </citation>
    <scope>NUCLEOTIDE SEQUENCE [LARGE SCALE GENOMIC DNA]</scope>
    <source>
        <strain evidence="2 3">ALL</strain>
    </source>
</reference>
<organism evidence="2 3">
    <name type="scientific">Steinernema carpocapsae</name>
    <name type="common">Entomopathogenic nematode</name>
    <dbReference type="NCBI Taxonomy" id="34508"/>
    <lineage>
        <taxon>Eukaryota</taxon>
        <taxon>Metazoa</taxon>
        <taxon>Ecdysozoa</taxon>
        <taxon>Nematoda</taxon>
        <taxon>Chromadorea</taxon>
        <taxon>Rhabditida</taxon>
        <taxon>Tylenchina</taxon>
        <taxon>Panagrolaimomorpha</taxon>
        <taxon>Strongyloidoidea</taxon>
        <taxon>Steinernematidae</taxon>
        <taxon>Steinernema</taxon>
    </lineage>
</organism>
<accession>A0A4U5MLD8</accession>
<keyword evidence="3" id="KW-1185">Reference proteome</keyword>
<evidence type="ECO:0000313" key="2">
    <source>
        <dbReference type="EMBL" id="TKR70257.1"/>
    </source>
</evidence>
<sequence>MPPFPCSVEDILSEFQPVERSTLLTSLFSCGTEVHAYALTHPIGELTPVVVTGTDEFDPHFAFSGSKIQSVDCCESVWKLRPRPQCSNRKGLLVLRQAMYGDGEDYAGGFRLRTAVWIQSAFDYGGVDASYAVAFSENQKPAQFDIFEEHSYEQGRPHHQPSEHRSTPESKPDSPEDAASPQFVAFQRVRRELRPLLRPQNAIQRQHIGHQAIWSISRQEMTSEVLYIMSHNVAHIDSFRAKDEELTTNARFCSTAVLLVVL</sequence>
<protein>
    <submittedName>
        <fullName evidence="2">Uncharacterized protein</fullName>
    </submittedName>
</protein>
<proteinExistence type="predicted"/>
<feature type="compositionally biased region" description="Basic and acidic residues" evidence="1">
    <location>
        <begin position="152"/>
        <end position="174"/>
    </location>
</feature>
<reference evidence="2 3" key="1">
    <citation type="journal article" date="2015" name="Genome Biol.">
        <title>Comparative genomics of Steinernema reveals deeply conserved gene regulatory networks.</title>
        <authorList>
            <person name="Dillman A.R."/>
            <person name="Macchietto M."/>
            <person name="Porter C.F."/>
            <person name="Rogers A."/>
            <person name="Williams B."/>
            <person name="Antoshechkin I."/>
            <person name="Lee M.M."/>
            <person name="Goodwin Z."/>
            <person name="Lu X."/>
            <person name="Lewis E.E."/>
            <person name="Goodrich-Blair H."/>
            <person name="Stock S.P."/>
            <person name="Adams B.J."/>
            <person name="Sternberg P.W."/>
            <person name="Mortazavi A."/>
        </authorList>
    </citation>
    <scope>NUCLEOTIDE SEQUENCE [LARGE SCALE GENOMIC DNA]</scope>
    <source>
        <strain evidence="2 3">ALL</strain>
    </source>
</reference>
<name>A0A4U5MLD8_STECR</name>
<evidence type="ECO:0000313" key="3">
    <source>
        <dbReference type="Proteomes" id="UP000298663"/>
    </source>
</evidence>
<gene>
    <name evidence="2" type="ORF">L596_022302</name>
</gene>
<evidence type="ECO:0000256" key="1">
    <source>
        <dbReference type="SAM" id="MobiDB-lite"/>
    </source>
</evidence>